<gene>
    <name evidence="2" type="ORF">DEBURN_LOCUS6265</name>
</gene>
<dbReference type="AlphaFoldDB" id="A0A9N9ALX7"/>
<reference evidence="2" key="1">
    <citation type="submission" date="2021-06" db="EMBL/GenBank/DDBJ databases">
        <authorList>
            <person name="Kallberg Y."/>
            <person name="Tangrot J."/>
            <person name="Rosling A."/>
        </authorList>
    </citation>
    <scope>NUCLEOTIDE SEQUENCE</scope>
    <source>
        <strain evidence="2">AZ414A</strain>
    </source>
</reference>
<dbReference type="EMBL" id="CAJVPK010000627">
    <property type="protein sequence ID" value="CAG8533664.1"/>
    <property type="molecule type" value="Genomic_DNA"/>
</dbReference>
<name>A0A9N9ALX7_9GLOM</name>
<proteinExistence type="predicted"/>
<organism evidence="2 3">
    <name type="scientific">Diversispora eburnea</name>
    <dbReference type="NCBI Taxonomy" id="1213867"/>
    <lineage>
        <taxon>Eukaryota</taxon>
        <taxon>Fungi</taxon>
        <taxon>Fungi incertae sedis</taxon>
        <taxon>Mucoromycota</taxon>
        <taxon>Glomeromycotina</taxon>
        <taxon>Glomeromycetes</taxon>
        <taxon>Diversisporales</taxon>
        <taxon>Diversisporaceae</taxon>
        <taxon>Diversispora</taxon>
    </lineage>
</organism>
<evidence type="ECO:0000256" key="1">
    <source>
        <dbReference type="SAM" id="MobiDB-lite"/>
    </source>
</evidence>
<keyword evidence="3" id="KW-1185">Reference proteome</keyword>
<evidence type="ECO:0000313" key="3">
    <source>
        <dbReference type="Proteomes" id="UP000789706"/>
    </source>
</evidence>
<comment type="caution">
    <text evidence="2">The sequence shown here is derived from an EMBL/GenBank/DDBJ whole genome shotgun (WGS) entry which is preliminary data.</text>
</comment>
<accession>A0A9N9ALX7</accession>
<evidence type="ECO:0000313" key="2">
    <source>
        <dbReference type="EMBL" id="CAG8533664.1"/>
    </source>
</evidence>
<feature type="compositionally biased region" description="Low complexity" evidence="1">
    <location>
        <begin position="10"/>
        <end position="27"/>
    </location>
</feature>
<sequence>MEYNSQKSTIPNNNNNAIYNNDNIIKNSDNYTSRHVTHPRNEENGESVAATDDNDGDD</sequence>
<protein>
    <submittedName>
        <fullName evidence="2">2022_t:CDS:1</fullName>
    </submittedName>
</protein>
<feature type="region of interest" description="Disordered" evidence="1">
    <location>
        <begin position="1"/>
        <end position="58"/>
    </location>
</feature>
<dbReference type="Proteomes" id="UP000789706">
    <property type="component" value="Unassembled WGS sequence"/>
</dbReference>